<dbReference type="RefSeq" id="WP_164127025.1">
    <property type="nucleotide sequence ID" value="NZ_JAAGOX010000002.1"/>
</dbReference>
<evidence type="ECO:0000313" key="4">
    <source>
        <dbReference type="EMBL" id="NDW43630.1"/>
    </source>
</evidence>
<evidence type="ECO:0000256" key="1">
    <source>
        <dbReference type="ARBA" id="ARBA00008898"/>
    </source>
</evidence>
<dbReference type="PANTHER" id="PTHR30466">
    <property type="entry name" value="FLAVIN REDUCTASE"/>
    <property type="match status" value="1"/>
</dbReference>
<comment type="caution">
    <text evidence="4">The sequence shown here is derived from an EMBL/GenBank/DDBJ whole genome shotgun (WGS) entry which is preliminary data.</text>
</comment>
<dbReference type="InterPro" id="IPR012349">
    <property type="entry name" value="Split_barrel_FMN-bd"/>
</dbReference>
<evidence type="ECO:0000256" key="2">
    <source>
        <dbReference type="ARBA" id="ARBA00023002"/>
    </source>
</evidence>
<feature type="domain" description="Flavin reductase like" evidence="3">
    <location>
        <begin position="20"/>
        <end position="161"/>
    </location>
</feature>
<dbReference type="SMART" id="SM00903">
    <property type="entry name" value="Flavin_Reduct"/>
    <property type="match status" value="1"/>
</dbReference>
<sequence length="166" mass="17806">MTETTFTPGPETARAFRDALGCFGTGVTVVTAMTERGPAGITANSFASVSLDPALVLWCLANGSARYDTFANAPHYAIHVMAEDQHDLAQSFARDGLAFAHVDWQPGLNGVPTLKHALARFDCRLDARYPAGDHQILVGEVLSATHRPGKGLMFKRGQFGGFTDLL</sequence>
<organism evidence="4">
    <name type="scientific">Ruegeria sp. PrR005</name>
    <dbReference type="NCBI Taxonomy" id="2706882"/>
    <lineage>
        <taxon>Bacteria</taxon>
        <taxon>Pseudomonadati</taxon>
        <taxon>Pseudomonadota</taxon>
        <taxon>Alphaproteobacteria</taxon>
        <taxon>Rhodobacterales</taxon>
        <taxon>Roseobacteraceae</taxon>
        <taxon>Ruegeria</taxon>
    </lineage>
</organism>
<keyword evidence="2" id="KW-0560">Oxidoreductase</keyword>
<gene>
    <name evidence="4" type="ORF">G0P99_01500</name>
</gene>
<dbReference type="PANTHER" id="PTHR30466:SF11">
    <property type="entry name" value="FLAVIN-DEPENDENT MONOOXYGENASE, REDUCTASE SUBUNIT HSAB"/>
    <property type="match status" value="1"/>
</dbReference>
<dbReference type="Pfam" id="PF01613">
    <property type="entry name" value="Flavin_Reduct"/>
    <property type="match status" value="1"/>
</dbReference>
<comment type="similarity">
    <text evidence="1">Belongs to the non-flavoprotein flavin reductase family.</text>
</comment>
<reference evidence="4" key="1">
    <citation type="submission" date="2020-02" db="EMBL/GenBank/DDBJ databases">
        <title>Delineation of the pyrene-degrading pathway in Roseobacter clade bacteria by genomic analysis.</title>
        <authorList>
            <person name="Zhou H."/>
            <person name="Wang H."/>
        </authorList>
    </citation>
    <scope>NUCLEOTIDE SEQUENCE</scope>
    <source>
        <strain evidence="4">PrR005</strain>
    </source>
</reference>
<accession>A0A6B2NKB4</accession>
<dbReference type="GO" id="GO:0042602">
    <property type="term" value="F:riboflavin reductase (NADPH) activity"/>
    <property type="evidence" value="ECO:0007669"/>
    <property type="project" value="TreeGrafter"/>
</dbReference>
<dbReference type="GO" id="GO:0010181">
    <property type="term" value="F:FMN binding"/>
    <property type="evidence" value="ECO:0007669"/>
    <property type="project" value="InterPro"/>
</dbReference>
<dbReference type="InterPro" id="IPR002563">
    <property type="entry name" value="Flavin_Rdtase-like_dom"/>
</dbReference>
<dbReference type="Gene3D" id="2.30.110.10">
    <property type="entry name" value="Electron Transport, Fmn-binding Protein, Chain A"/>
    <property type="match status" value="1"/>
</dbReference>
<name>A0A6B2NKB4_9RHOB</name>
<dbReference type="InterPro" id="IPR050268">
    <property type="entry name" value="NADH-dep_flavin_reductase"/>
</dbReference>
<proteinExistence type="inferred from homology"/>
<protein>
    <submittedName>
        <fullName evidence="4">Flavin reductase family protein</fullName>
    </submittedName>
</protein>
<dbReference type="SUPFAM" id="SSF50475">
    <property type="entry name" value="FMN-binding split barrel"/>
    <property type="match status" value="1"/>
</dbReference>
<evidence type="ECO:0000259" key="3">
    <source>
        <dbReference type="SMART" id="SM00903"/>
    </source>
</evidence>
<dbReference type="EMBL" id="JAAGOX010000002">
    <property type="protein sequence ID" value="NDW43630.1"/>
    <property type="molecule type" value="Genomic_DNA"/>
</dbReference>
<dbReference type="AlphaFoldDB" id="A0A6B2NKB4"/>